<dbReference type="EMBL" id="SAWY01000038">
    <property type="protein sequence ID" value="TPH12827.1"/>
    <property type="molecule type" value="Genomic_DNA"/>
</dbReference>
<dbReference type="EC" id="2.3.2.29" evidence="4"/>
<dbReference type="GO" id="GO:0071596">
    <property type="term" value="P:ubiquitin-dependent protein catabolic process via the N-end rule pathway"/>
    <property type="evidence" value="ECO:0007669"/>
    <property type="project" value="InterPro"/>
</dbReference>
<comment type="catalytic activity">
    <reaction evidence="4">
        <text>N-terminal L-aspartyl-[protein] + L-leucyl-tRNA(Leu) = N-terminal L-leucyl-L-aspartyl-[protein] + tRNA(Leu) + H(+)</text>
        <dbReference type="Rhea" id="RHEA:50420"/>
        <dbReference type="Rhea" id="RHEA-COMP:9613"/>
        <dbReference type="Rhea" id="RHEA-COMP:9622"/>
        <dbReference type="Rhea" id="RHEA-COMP:12669"/>
        <dbReference type="Rhea" id="RHEA-COMP:12674"/>
        <dbReference type="ChEBI" id="CHEBI:15378"/>
        <dbReference type="ChEBI" id="CHEBI:64720"/>
        <dbReference type="ChEBI" id="CHEBI:78442"/>
        <dbReference type="ChEBI" id="CHEBI:78494"/>
        <dbReference type="ChEBI" id="CHEBI:133042"/>
        <dbReference type="EC" id="2.3.2.29"/>
    </reaction>
</comment>
<dbReference type="NCBIfam" id="NF002341">
    <property type="entry name" value="PRK01305.1-1"/>
    <property type="match status" value="1"/>
</dbReference>
<evidence type="ECO:0000256" key="4">
    <source>
        <dbReference type="HAMAP-Rule" id="MF_00689"/>
    </source>
</evidence>
<comment type="similarity">
    <text evidence="4">Belongs to the R-transferase family. Bpt subfamily.</text>
</comment>
<dbReference type="Proteomes" id="UP000315303">
    <property type="component" value="Unassembled WGS sequence"/>
</dbReference>
<keyword evidence="1 4" id="KW-0963">Cytoplasm</keyword>
<dbReference type="InterPro" id="IPR016181">
    <property type="entry name" value="Acyl_CoA_acyltransferase"/>
</dbReference>
<accession>A0A502KX56</accession>
<keyword evidence="2 4" id="KW-0808">Transferase</keyword>
<dbReference type="InterPro" id="IPR007471">
    <property type="entry name" value="N-end_Aminoacyl_Trfase_N"/>
</dbReference>
<keyword evidence="3 4" id="KW-0012">Acyltransferase</keyword>
<dbReference type="PANTHER" id="PTHR21367:SF1">
    <property type="entry name" value="ARGINYL-TRNA--PROTEIN TRANSFERASE 1"/>
    <property type="match status" value="1"/>
</dbReference>
<evidence type="ECO:0000256" key="1">
    <source>
        <dbReference type="ARBA" id="ARBA00022490"/>
    </source>
</evidence>
<comment type="function">
    <text evidence="4">Functions in the N-end rule pathway of protein degradation where it conjugates Leu from its aminoacyl-tRNA to the N-termini of proteins containing an N-terminal aspartate or glutamate.</text>
</comment>
<dbReference type="NCBIfam" id="NF002345">
    <property type="entry name" value="PRK01305.2-2"/>
    <property type="match status" value="1"/>
</dbReference>
<dbReference type="RefSeq" id="WP_140605225.1">
    <property type="nucleotide sequence ID" value="NZ_SAWY01000038.1"/>
</dbReference>
<feature type="domain" description="N-end rule aminoacyl transferase C-terminal" evidence="6">
    <location>
        <begin position="105"/>
        <end position="228"/>
    </location>
</feature>
<reference evidence="7 8" key="1">
    <citation type="submission" date="2019-01" db="EMBL/GenBank/DDBJ databases">
        <title>Litorilituus lipolytica sp. nov., isolated from intertidal sand of the Yellow Sea in China.</title>
        <authorList>
            <person name="Liu A."/>
        </authorList>
    </citation>
    <scope>NUCLEOTIDE SEQUENCE [LARGE SCALE GENOMIC DNA]</scope>
    <source>
        <strain evidence="7 8">RZ04</strain>
    </source>
</reference>
<dbReference type="PANTHER" id="PTHR21367">
    <property type="entry name" value="ARGININE-TRNA-PROTEIN TRANSFERASE 1"/>
    <property type="match status" value="1"/>
</dbReference>
<dbReference type="HAMAP" id="MF_00689">
    <property type="entry name" value="Bpt"/>
    <property type="match status" value="1"/>
</dbReference>
<dbReference type="AlphaFoldDB" id="A0A502KX56"/>
<dbReference type="SUPFAM" id="SSF55729">
    <property type="entry name" value="Acyl-CoA N-acyltransferases (Nat)"/>
    <property type="match status" value="1"/>
</dbReference>
<comment type="subcellular location">
    <subcellularLocation>
        <location evidence="4">Cytoplasm</location>
    </subcellularLocation>
</comment>
<dbReference type="GO" id="GO:0004057">
    <property type="term" value="F:arginyl-tRNA--protein transferase activity"/>
    <property type="evidence" value="ECO:0007669"/>
    <property type="project" value="InterPro"/>
</dbReference>
<evidence type="ECO:0000313" key="8">
    <source>
        <dbReference type="Proteomes" id="UP000315303"/>
    </source>
</evidence>
<name>A0A502KX56_9GAMM</name>
<evidence type="ECO:0000259" key="5">
    <source>
        <dbReference type="Pfam" id="PF04376"/>
    </source>
</evidence>
<dbReference type="Pfam" id="PF04377">
    <property type="entry name" value="ATE_C"/>
    <property type="match status" value="1"/>
</dbReference>
<evidence type="ECO:0000313" key="7">
    <source>
        <dbReference type="EMBL" id="TPH12827.1"/>
    </source>
</evidence>
<dbReference type="PIRSF" id="PIRSF037208">
    <property type="entry name" value="ATE_pro_prd"/>
    <property type="match status" value="1"/>
</dbReference>
<evidence type="ECO:0000256" key="2">
    <source>
        <dbReference type="ARBA" id="ARBA00022679"/>
    </source>
</evidence>
<dbReference type="InterPro" id="IPR007472">
    <property type="entry name" value="N-end_Aminoacyl_Trfase_C"/>
</dbReference>
<dbReference type="OrthoDB" id="9782022at2"/>
<dbReference type="NCBIfam" id="NF002346">
    <property type="entry name" value="PRK01305.2-3"/>
    <property type="match status" value="1"/>
</dbReference>
<gene>
    <name evidence="4" type="primary">bpt</name>
    <name evidence="7" type="ORF">EPA86_15510</name>
</gene>
<protein>
    <recommendedName>
        <fullName evidence="4">Aspartate/glutamate leucyltransferase</fullName>
        <ecNumber evidence="4">2.3.2.29</ecNumber>
    </recommendedName>
</protein>
<dbReference type="GO" id="GO:0008914">
    <property type="term" value="F:leucyl-tRNA--protein transferase activity"/>
    <property type="evidence" value="ECO:0007669"/>
    <property type="project" value="UniProtKB-UniRule"/>
</dbReference>
<comment type="catalytic activity">
    <reaction evidence="4">
        <text>N-terminal L-glutamyl-[protein] + L-leucyl-tRNA(Leu) = N-terminal L-leucyl-L-glutamyl-[protein] + tRNA(Leu) + H(+)</text>
        <dbReference type="Rhea" id="RHEA:50412"/>
        <dbReference type="Rhea" id="RHEA-COMP:9613"/>
        <dbReference type="Rhea" id="RHEA-COMP:9622"/>
        <dbReference type="Rhea" id="RHEA-COMP:12664"/>
        <dbReference type="Rhea" id="RHEA-COMP:12668"/>
        <dbReference type="ChEBI" id="CHEBI:15378"/>
        <dbReference type="ChEBI" id="CHEBI:64721"/>
        <dbReference type="ChEBI" id="CHEBI:78442"/>
        <dbReference type="ChEBI" id="CHEBI:78494"/>
        <dbReference type="ChEBI" id="CHEBI:133041"/>
        <dbReference type="EC" id="2.3.2.29"/>
    </reaction>
</comment>
<dbReference type="InterPro" id="IPR030700">
    <property type="entry name" value="N-end_Aminoacyl_Trfase"/>
</dbReference>
<sequence length="249" mass="29115">MTQSDFKLGITKTFPCNYLEDKEERLLIAVDERLHNSASYSWLMTQGFRRSGDQAYRPHCPNCNACQSLRVIAKQFSPSKSQRRNLRRNEQLIITLSYQLKASYYPLFEEYINTCHQDGSMYPASFPQFESFLASSLTKQLFIETWRQDVNGSKTLVCVAVTDVLTDALSAVYTFYDPKYKSSGIGVFSILMQIKQCIEMQKEYLYLGYQIDDCKKMNYKNRYFPYEKFIDGLWCRTDKANNKISKNDK</sequence>
<dbReference type="GO" id="GO:0005737">
    <property type="term" value="C:cytoplasm"/>
    <property type="evidence" value="ECO:0007669"/>
    <property type="project" value="UniProtKB-SubCell"/>
</dbReference>
<evidence type="ECO:0000259" key="6">
    <source>
        <dbReference type="Pfam" id="PF04377"/>
    </source>
</evidence>
<organism evidence="7 8">
    <name type="scientific">Litorilituus lipolyticus</name>
    <dbReference type="NCBI Taxonomy" id="2491017"/>
    <lineage>
        <taxon>Bacteria</taxon>
        <taxon>Pseudomonadati</taxon>
        <taxon>Pseudomonadota</taxon>
        <taxon>Gammaproteobacteria</taxon>
        <taxon>Alteromonadales</taxon>
        <taxon>Colwelliaceae</taxon>
        <taxon>Litorilituus</taxon>
    </lineage>
</organism>
<feature type="domain" description="N-end aminoacyl transferase N-terminal" evidence="5">
    <location>
        <begin position="15"/>
        <end position="84"/>
    </location>
</feature>
<evidence type="ECO:0000256" key="3">
    <source>
        <dbReference type="ARBA" id="ARBA00023315"/>
    </source>
</evidence>
<keyword evidence="8" id="KW-1185">Reference proteome</keyword>
<dbReference type="InterPro" id="IPR017138">
    <property type="entry name" value="Asp_Glu_LeuTrfase"/>
</dbReference>
<comment type="caution">
    <text evidence="7">The sequence shown here is derived from an EMBL/GenBank/DDBJ whole genome shotgun (WGS) entry which is preliminary data.</text>
</comment>
<dbReference type="NCBIfam" id="NF002342">
    <property type="entry name" value="PRK01305.1-3"/>
    <property type="match status" value="1"/>
</dbReference>
<proteinExistence type="inferred from homology"/>
<dbReference type="Pfam" id="PF04376">
    <property type="entry name" value="ATE_N"/>
    <property type="match status" value="1"/>
</dbReference>